<dbReference type="CDD" id="cd16917">
    <property type="entry name" value="HATPase_UhpB-NarQ-NarX-like"/>
    <property type="match status" value="1"/>
</dbReference>
<name>A0A1U9ZQU5_9ACTN</name>
<dbReference type="EMBL" id="CP017717">
    <property type="protein sequence ID" value="AQZ60316.1"/>
    <property type="molecule type" value="Genomic_DNA"/>
</dbReference>
<keyword evidence="9" id="KW-0812">Transmembrane</keyword>
<dbReference type="PANTHER" id="PTHR24421:SF10">
    <property type="entry name" value="NITRATE_NITRITE SENSOR PROTEIN NARQ"/>
    <property type="match status" value="1"/>
</dbReference>
<protein>
    <recommendedName>
        <fullName evidence="2">histidine kinase</fullName>
        <ecNumber evidence="2">2.7.13.3</ecNumber>
    </recommendedName>
</protein>
<evidence type="ECO:0000256" key="9">
    <source>
        <dbReference type="SAM" id="Phobius"/>
    </source>
</evidence>
<dbReference type="Proteomes" id="UP000190797">
    <property type="component" value="Chromosome"/>
</dbReference>
<keyword evidence="9" id="KW-0472">Membrane</keyword>
<feature type="domain" description="Histidine kinase/HSP90-like ATPase" evidence="10">
    <location>
        <begin position="297"/>
        <end position="387"/>
    </location>
</feature>
<dbReference type="Pfam" id="PF23539">
    <property type="entry name" value="DUF7134"/>
    <property type="match status" value="1"/>
</dbReference>
<dbReference type="InterPro" id="IPR055558">
    <property type="entry name" value="DUF7134"/>
</dbReference>
<dbReference type="OrthoDB" id="227596at2"/>
<dbReference type="Gene3D" id="1.20.5.1930">
    <property type="match status" value="1"/>
</dbReference>
<dbReference type="GO" id="GO:0000155">
    <property type="term" value="F:phosphorelay sensor kinase activity"/>
    <property type="evidence" value="ECO:0007669"/>
    <property type="project" value="InterPro"/>
</dbReference>
<keyword evidence="8" id="KW-0902">Two-component regulatory system</keyword>
<evidence type="ECO:0000256" key="8">
    <source>
        <dbReference type="ARBA" id="ARBA00023012"/>
    </source>
</evidence>
<evidence type="ECO:0000256" key="6">
    <source>
        <dbReference type="ARBA" id="ARBA00022777"/>
    </source>
</evidence>
<sequence>MSGTWASDRSRRLREAWRVYDATVWDRWLAVAFTGLAFVPPLSTMGVEFGNLSGRPADAFQIVLILAQTVPLAVRTRWPAACLAINGTAFVIHETLGYPMQFGTVTVYIALYSVGAHQERFRRVTAVVASAAYVVLCAAVILRGSPALQSDFVVFYLLFAACWLIGAFVRGQRLQEAERRRLATEAAAAAERARIARELHDVVTHHVTAIVVQADATQFVATSPERVVAALSTIGGAGRRALAELRYLLDVLEATGESATPVVGSVRDLVEQTRSGGQPIELVEDGDQPALPVGVGLAVYRVVQEGLTNAVKYAEGRPTTVRIGYRDGRVEVEVTNAAAAVPVGARSDLSGGRGLAGLRERIAALGGELAAGEQPDGGFRVSASIPAGGAG</sequence>
<evidence type="ECO:0000259" key="10">
    <source>
        <dbReference type="Pfam" id="PF02518"/>
    </source>
</evidence>
<dbReference type="RefSeq" id="WP_080036371.1">
    <property type="nucleotide sequence ID" value="NZ_CP017717.1"/>
</dbReference>
<dbReference type="KEGG" id="noa:BKM31_01205"/>
<keyword evidence="3" id="KW-0597">Phosphoprotein</keyword>
<feature type="transmembrane region" description="Helical" evidence="9">
    <location>
        <begin position="28"/>
        <end position="47"/>
    </location>
</feature>
<dbReference type="Gene3D" id="3.30.565.10">
    <property type="entry name" value="Histidine kinase-like ATPase, C-terminal domain"/>
    <property type="match status" value="1"/>
</dbReference>
<feature type="transmembrane region" description="Helical" evidence="9">
    <location>
        <begin position="154"/>
        <end position="171"/>
    </location>
</feature>
<feature type="domain" description="Signal transduction histidine kinase subgroup 3 dimerisation and phosphoacceptor" evidence="11">
    <location>
        <begin position="191"/>
        <end position="254"/>
    </location>
</feature>
<feature type="transmembrane region" description="Helical" evidence="9">
    <location>
        <begin position="124"/>
        <end position="142"/>
    </location>
</feature>
<evidence type="ECO:0000256" key="2">
    <source>
        <dbReference type="ARBA" id="ARBA00012438"/>
    </source>
</evidence>
<gene>
    <name evidence="13" type="ORF">BKM31_01205</name>
</gene>
<dbReference type="GO" id="GO:0016020">
    <property type="term" value="C:membrane"/>
    <property type="evidence" value="ECO:0007669"/>
    <property type="project" value="InterPro"/>
</dbReference>
<feature type="domain" description="DUF7134" evidence="12">
    <location>
        <begin position="20"/>
        <end position="173"/>
    </location>
</feature>
<keyword evidence="4" id="KW-0808">Transferase</keyword>
<dbReference type="GO" id="GO:0046983">
    <property type="term" value="F:protein dimerization activity"/>
    <property type="evidence" value="ECO:0007669"/>
    <property type="project" value="InterPro"/>
</dbReference>
<organism evidence="13 14">
    <name type="scientific">[Actinomadura] parvosata subsp. kistnae</name>
    <dbReference type="NCBI Taxonomy" id="1909395"/>
    <lineage>
        <taxon>Bacteria</taxon>
        <taxon>Bacillati</taxon>
        <taxon>Actinomycetota</taxon>
        <taxon>Actinomycetes</taxon>
        <taxon>Streptosporangiales</taxon>
        <taxon>Streptosporangiaceae</taxon>
        <taxon>Nonomuraea</taxon>
    </lineage>
</organism>
<dbReference type="InterPro" id="IPR036890">
    <property type="entry name" value="HATPase_C_sf"/>
</dbReference>
<evidence type="ECO:0000313" key="14">
    <source>
        <dbReference type="Proteomes" id="UP000190797"/>
    </source>
</evidence>
<dbReference type="AlphaFoldDB" id="A0A1U9ZQU5"/>
<proteinExistence type="predicted"/>
<dbReference type="GO" id="GO:0005524">
    <property type="term" value="F:ATP binding"/>
    <property type="evidence" value="ECO:0007669"/>
    <property type="project" value="UniProtKB-KW"/>
</dbReference>
<dbReference type="InterPro" id="IPR050482">
    <property type="entry name" value="Sensor_HK_TwoCompSys"/>
</dbReference>
<feature type="transmembrane region" description="Helical" evidence="9">
    <location>
        <begin position="98"/>
        <end position="117"/>
    </location>
</feature>
<keyword evidence="7" id="KW-0067">ATP-binding</keyword>
<keyword evidence="9" id="KW-1133">Transmembrane helix</keyword>
<dbReference type="SUPFAM" id="SSF55874">
    <property type="entry name" value="ATPase domain of HSP90 chaperone/DNA topoisomerase II/histidine kinase"/>
    <property type="match status" value="1"/>
</dbReference>
<evidence type="ECO:0000256" key="7">
    <source>
        <dbReference type="ARBA" id="ARBA00022840"/>
    </source>
</evidence>
<evidence type="ECO:0000259" key="12">
    <source>
        <dbReference type="Pfam" id="PF23539"/>
    </source>
</evidence>
<evidence type="ECO:0000259" key="11">
    <source>
        <dbReference type="Pfam" id="PF07730"/>
    </source>
</evidence>
<evidence type="ECO:0000256" key="5">
    <source>
        <dbReference type="ARBA" id="ARBA00022741"/>
    </source>
</evidence>
<dbReference type="PANTHER" id="PTHR24421">
    <property type="entry name" value="NITRATE/NITRITE SENSOR PROTEIN NARX-RELATED"/>
    <property type="match status" value="1"/>
</dbReference>
<dbReference type="Pfam" id="PF07730">
    <property type="entry name" value="HisKA_3"/>
    <property type="match status" value="1"/>
</dbReference>
<reference evidence="14" key="1">
    <citation type="journal article" date="2017" name="Med. Chem. Commun.">
        <title>Nonomuraea sp. ATCC 55076 harbours the largest actinomycete chromosome to date and the kistamicin biosynthetic gene cluster.</title>
        <authorList>
            <person name="Nazari B."/>
            <person name="Forneris C.C."/>
            <person name="Gibson M.I."/>
            <person name="Moon K."/>
            <person name="Schramma K.R."/>
            <person name="Seyedsayamdost M.R."/>
        </authorList>
    </citation>
    <scope>NUCLEOTIDE SEQUENCE [LARGE SCALE GENOMIC DNA]</scope>
    <source>
        <strain evidence="14">ATCC 55076</strain>
    </source>
</reference>
<accession>A0A1U9ZQU5</accession>
<keyword evidence="5" id="KW-0547">Nucleotide-binding</keyword>
<evidence type="ECO:0000256" key="3">
    <source>
        <dbReference type="ARBA" id="ARBA00022553"/>
    </source>
</evidence>
<keyword evidence="6" id="KW-0418">Kinase</keyword>
<evidence type="ECO:0000313" key="13">
    <source>
        <dbReference type="EMBL" id="AQZ60316.1"/>
    </source>
</evidence>
<dbReference type="EC" id="2.7.13.3" evidence="2"/>
<comment type="catalytic activity">
    <reaction evidence="1">
        <text>ATP + protein L-histidine = ADP + protein N-phospho-L-histidine.</text>
        <dbReference type="EC" id="2.7.13.3"/>
    </reaction>
</comment>
<dbReference type="STRING" id="1909395.BKM31_01205"/>
<dbReference type="InterPro" id="IPR011712">
    <property type="entry name" value="Sig_transdc_His_kin_sub3_dim/P"/>
</dbReference>
<dbReference type="InterPro" id="IPR003594">
    <property type="entry name" value="HATPase_dom"/>
</dbReference>
<evidence type="ECO:0000256" key="4">
    <source>
        <dbReference type="ARBA" id="ARBA00022679"/>
    </source>
</evidence>
<evidence type="ECO:0000256" key="1">
    <source>
        <dbReference type="ARBA" id="ARBA00000085"/>
    </source>
</evidence>
<keyword evidence="14" id="KW-1185">Reference proteome</keyword>
<dbReference type="Pfam" id="PF02518">
    <property type="entry name" value="HATPase_c"/>
    <property type="match status" value="1"/>
</dbReference>